<evidence type="ECO:0000256" key="3">
    <source>
        <dbReference type="ARBA" id="ARBA00023163"/>
    </source>
</evidence>
<feature type="domain" description="HTH gntR-type" evidence="4">
    <location>
        <begin position="21"/>
        <end position="88"/>
    </location>
</feature>
<organism evidence="5 6">
    <name type="scientific">Brachyspira hyodysenteriae (strain ATCC 49526 / WA1)</name>
    <dbReference type="NCBI Taxonomy" id="565034"/>
    <lineage>
        <taxon>Bacteria</taxon>
        <taxon>Pseudomonadati</taxon>
        <taxon>Spirochaetota</taxon>
        <taxon>Spirochaetia</taxon>
        <taxon>Brachyspirales</taxon>
        <taxon>Brachyspiraceae</taxon>
        <taxon>Brachyspira</taxon>
    </lineage>
</organism>
<evidence type="ECO:0000313" key="6">
    <source>
        <dbReference type="Proteomes" id="UP000001803"/>
    </source>
</evidence>
<dbReference type="SMART" id="SM00345">
    <property type="entry name" value="HTH_GNTR"/>
    <property type="match status" value="1"/>
</dbReference>
<dbReference type="KEGG" id="bhy:BHWA1_02245"/>
<dbReference type="Proteomes" id="UP000001803">
    <property type="component" value="Chromosome"/>
</dbReference>
<dbReference type="InterPro" id="IPR036390">
    <property type="entry name" value="WH_DNA-bd_sf"/>
</dbReference>
<dbReference type="InterPro" id="IPR036388">
    <property type="entry name" value="WH-like_DNA-bd_sf"/>
</dbReference>
<protein>
    <submittedName>
        <fullName evidence="5">Transcriptional regulator, GntR family</fullName>
    </submittedName>
</protein>
<dbReference type="PANTHER" id="PTHR43537">
    <property type="entry name" value="TRANSCRIPTIONAL REGULATOR, GNTR FAMILY"/>
    <property type="match status" value="1"/>
</dbReference>
<dbReference type="SUPFAM" id="SSF48008">
    <property type="entry name" value="GntR ligand-binding domain-like"/>
    <property type="match status" value="1"/>
</dbReference>
<evidence type="ECO:0000256" key="2">
    <source>
        <dbReference type="ARBA" id="ARBA00023125"/>
    </source>
</evidence>
<dbReference type="EMBL" id="CP001357">
    <property type="protein sequence ID" value="ACN84701.1"/>
    <property type="molecule type" value="Genomic_DNA"/>
</dbReference>
<name>A0A3B6VG46_BRAHW</name>
<keyword evidence="3" id="KW-0804">Transcription</keyword>
<dbReference type="Pfam" id="PF00392">
    <property type="entry name" value="GntR"/>
    <property type="match status" value="1"/>
</dbReference>
<dbReference type="InterPro" id="IPR000524">
    <property type="entry name" value="Tscrpt_reg_HTH_GntR"/>
</dbReference>
<evidence type="ECO:0000256" key="1">
    <source>
        <dbReference type="ARBA" id="ARBA00023015"/>
    </source>
</evidence>
<dbReference type="GO" id="GO:0003677">
    <property type="term" value="F:DNA binding"/>
    <property type="evidence" value="ECO:0007669"/>
    <property type="project" value="UniProtKB-KW"/>
</dbReference>
<reference evidence="5 6" key="1">
    <citation type="journal article" date="2009" name="PLoS ONE">
        <title>Genome sequence of the pathogenic intestinal spirochete Brachyspira hyodysenteriae reveals adaptations to its lifestyle in the porcine large intestine.</title>
        <authorList>
            <person name="Bellgard M.I."/>
            <person name="Wanchanthuek P."/>
            <person name="La T."/>
            <person name="Ryan K."/>
            <person name="Moolhuijzen P."/>
            <person name="Albertyn Z."/>
            <person name="Shaban B."/>
            <person name="Motro Y."/>
            <person name="Dunn D.S."/>
            <person name="Schibeci D."/>
            <person name="Hunter A."/>
            <person name="Barrero R."/>
            <person name="Phillips N.D."/>
            <person name="Hampson D.J."/>
        </authorList>
    </citation>
    <scope>NUCLEOTIDE SEQUENCE [LARGE SCALE GENOMIC DNA]</scope>
    <source>
        <strain evidence="6">ATCC 49526 / WA1</strain>
    </source>
</reference>
<dbReference type="InterPro" id="IPR008920">
    <property type="entry name" value="TF_FadR/GntR_C"/>
</dbReference>
<gene>
    <name evidence="5" type="primary">gntR</name>
    <name evidence="5" type="ordered locus">BHWA1_02245</name>
</gene>
<dbReference type="InterPro" id="IPR011711">
    <property type="entry name" value="GntR_C"/>
</dbReference>
<dbReference type="PANTHER" id="PTHR43537:SF24">
    <property type="entry name" value="GLUCONATE OPERON TRANSCRIPTIONAL REPRESSOR"/>
    <property type="match status" value="1"/>
</dbReference>
<dbReference type="SMART" id="SM00895">
    <property type="entry name" value="FCD"/>
    <property type="match status" value="1"/>
</dbReference>
<keyword evidence="1" id="KW-0805">Transcription regulation</keyword>
<dbReference type="GO" id="GO:0003700">
    <property type="term" value="F:DNA-binding transcription factor activity"/>
    <property type="evidence" value="ECO:0007669"/>
    <property type="project" value="InterPro"/>
</dbReference>
<keyword evidence="6" id="KW-1185">Reference proteome</keyword>
<accession>A0A3B6VG46</accession>
<dbReference type="RefSeq" id="WP_012671733.1">
    <property type="nucleotide sequence ID" value="NC_012225.1"/>
</dbReference>
<dbReference type="PROSITE" id="PS50949">
    <property type="entry name" value="HTH_GNTR"/>
    <property type="match status" value="1"/>
</dbReference>
<dbReference type="AlphaFoldDB" id="A0A3B6VG46"/>
<dbReference type="Pfam" id="PF07729">
    <property type="entry name" value="FCD"/>
    <property type="match status" value="1"/>
</dbReference>
<evidence type="ECO:0000313" key="5">
    <source>
        <dbReference type="EMBL" id="ACN84701.1"/>
    </source>
</evidence>
<sequence length="236" mass="28016">MPKAKNNNADNLIILEREVNEPIGDYAVRCLEYNIINMTLLPGTFISEKIVSEVLSISRTPIREAFSRLEKINLMEIYPQKGTRVSLIDTSIVEETSFMRMVLEKEIIKMVCKNHTEKDLKLLNKNIEQYEKNINTNKFYELLKLDNEFHELLFSIADKKLTFSLIRDSIKHFNRARIFNIMEMDRTRTLTEHRNILLHIKEKNIKKLIPLMEVHLTHVKDDMVFLKNKFPEYFNK</sequence>
<keyword evidence="2" id="KW-0238">DNA-binding</keyword>
<dbReference type="STRING" id="565034.BHWA1_02245"/>
<dbReference type="Gene3D" id="1.10.10.10">
    <property type="entry name" value="Winged helix-like DNA-binding domain superfamily/Winged helix DNA-binding domain"/>
    <property type="match status" value="1"/>
</dbReference>
<evidence type="ECO:0000259" key="4">
    <source>
        <dbReference type="PROSITE" id="PS50949"/>
    </source>
</evidence>
<proteinExistence type="predicted"/>
<dbReference type="SUPFAM" id="SSF46785">
    <property type="entry name" value="Winged helix' DNA-binding domain"/>
    <property type="match status" value="1"/>
</dbReference>
<dbReference type="Gene3D" id="1.20.120.530">
    <property type="entry name" value="GntR ligand-binding domain-like"/>
    <property type="match status" value="1"/>
</dbReference>